<dbReference type="SUPFAM" id="SSF52540">
    <property type="entry name" value="P-loop containing nucleoside triphosphate hydrolases"/>
    <property type="match status" value="1"/>
</dbReference>
<sequence length="134" mass="15731">MVSTFFQNLTNPNLQIINYYSSSTKFFWEMNYQEKAILQKEMQNGFNELKKLSQDATVDLIIVDELLECIYNELISEAELIEVIQKNLQILKWLFLAIILLIINLINAVDLVSHVQATKHYFYQKVPAHKGIEY</sequence>
<dbReference type="InterPro" id="IPR027417">
    <property type="entry name" value="P-loop_NTPase"/>
</dbReference>
<gene>
    <name evidence="2" type="ORF">SDAV_001965</name>
</gene>
<protein>
    <submittedName>
        <fullName evidence="2">Cobalamin adenosyltransferase</fullName>
    </submittedName>
</protein>
<reference evidence="3" key="1">
    <citation type="submission" date="2018-07" db="EMBL/GenBank/DDBJ databases">
        <title>Complete Genome Sequence of Spiroplasma phoeniceum.</title>
        <authorList>
            <person name="Davis R.E."/>
            <person name="Shao J.Y."/>
            <person name="Zhao Y."/>
            <person name="Silver A."/>
            <person name="Stump z."/>
            <person name="Gasparich G."/>
        </authorList>
    </citation>
    <scope>NUCLEOTIDE SEQUENCE [LARGE SCALE GENOMIC DNA]</scope>
    <source>
        <strain evidence="3">P40</strain>
    </source>
</reference>
<keyword evidence="1" id="KW-0812">Transmembrane</keyword>
<dbReference type="PANTHER" id="PTHR46638">
    <property type="entry name" value="CORRINOID ADENOSYLTRANSFERASE"/>
    <property type="match status" value="1"/>
</dbReference>
<dbReference type="PANTHER" id="PTHR46638:SF1">
    <property type="entry name" value="CORRINOID ADENOSYLTRANSFERASE"/>
    <property type="match status" value="1"/>
</dbReference>
<dbReference type="AlphaFoldDB" id="A0A345DRR4"/>
<feature type="transmembrane region" description="Helical" evidence="1">
    <location>
        <begin position="90"/>
        <end position="109"/>
    </location>
</feature>
<keyword evidence="1" id="KW-1133">Transmembrane helix</keyword>
<organism evidence="2 3">
    <name type="scientific">Spiroplasma phoeniceum P40</name>
    <dbReference type="NCBI Taxonomy" id="1276259"/>
    <lineage>
        <taxon>Bacteria</taxon>
        <taxon>Bacillati</taxon>
        <taxon>Mycoplasmatota</taxon>
        <taxon>Mollicutes</taxon>
        <taxon>Entomoplasmatales</taxon>
        <taxon>Spiroplasmataceae</taxon>
        <taxon>Spiroplasma</taxon>
    </lineage>
</organism>
<dbReference type="KEGG" id="sphh:SDAV_001965"/>
<evidence type="ECO:0000313" key="3">
    <source>
        <dbReference type="Proteomes" id="UP000253689"/>
    </source>
</evidence>
<dbReference type="GO" id="GO:0009236">
    <property type="term" value="P:cobalamin biosynthetic process"/>
    <property type="evidence" value="ECO:0007669"/>
    <property type="project" value="InterPro"/>
</dbReference>
<keyword evidence="3" id="KW-1185">Reference proteome</keyword>
<accession>A0A345DRR4</accession>
<dbReference type="EMBL" id="CP031088">
    <property type="protein sequence ID" value="AXF96905.1"/>
    <property type="molecule type" value="Genomic_DNA"/>
</dbReference>
<keyword evidence="1" id="KW-0472">Membrane</keyword>
<evidence type="ECO:0000313" key="2">
    <source>
        <dbReference type="EMBL" id="AXF96905.1"/>
    </source>
</evidence>
<evidence type="ECO:0000256" key="1">
    <source>
        <dbReference type="SAM" id="Phobius"/>
    </source>
</evidence>
<proteinExistence type="predicted"/>
<dbReference type="Pfam" id="PF02572">
    <property type="entry name" value="CobA_CobO_BtuR"/>
    <property type="match status" value="1"/>
</dbReference>
<dbReference type="Gene3D" id="3.40.50.300">
    <property type="entry name" value="P-loop containing nucleotide triphosphate hydrolases"/>
    <property type="match status" value="1"/>
</dbReference>
<dbReference type="GO" id="GO:0008817">
    <property type="term" value="F:corrinoid adenosyltransferase activity"/>
    <property type="evidence" value="ECO:0007669"/>
    <property type="project" value="InterPro"/>
</dbReference>
<name>A0A345DRR4_9MOLU</name>
<dbReference type="Proteomes" id="UP000253689">
    <property type="component" value="Chromosome"/>
</dbReference>
<dbReference type="InterPro" id="IPR003724">
    <property type="entry name" value="CblAdoTrfase_CobA"/>
</dbReference>
<dbReference type="GO" id="GO:0005524">
    <property type="term" value="F:ATP binding"/>
    <property type="evidence" value="ECO:0007669"/>
    <property type="project" value="InterPro"/>
</dbReference>